<feature type="domain" description="Anti-sigma K factor RskA C-terminal" evidence="2">
    <location>
        <begin position="99"/>
        <end position="225"/>
    </location>
</feature>
<dbReference type="Proteomes" id="UP000608345">
    <property type="component" value="Unassembled WGS sequence"/>
</dbReference>
<keyword evidence="1" id="KW-1133">Transmembrane helix</keyword>
<feature type="transmembrane region" description="Helical" evidence="1">
    <location>
        <begin position="94"/>
        <end position="116"/>
    </location>
</feature>
<dbReference type="GO" id="GO:0006417">
    <property type="term" value="P:regulation of translation"/>
    <property type="evidence" value="ECO:0007669"/>
    <property type="project" value="TreeGrafter"/>
</dbReference>
<sequence>MNTQHPDELRTLIGEYLLGLLDEAQAREIHDLIESDKDAAKMALQWQQHFLELSDQLPPQTPSAQLWPRLQKSLGLDAPVKRASPWKTWWQSLAAWRLASAALAFALLIVILPELWQNDMSTNRYTAVLQPPGESAQPGWVVHIDQSGGLLLEPLNDQPIPANRSIQFWTLVDPALGPRSLGLVEPGKPLQLPVEKIGAVQAGQLFELTLEPEGGSPINRPTGQVLYIGRAVMAALN</sequence>
<dbReference type="PANTHER" id="PTHR37461:SF1">
    <property type="entry name" value="ANTI-SIGMA-K FACTOR RSKA"/>
    <property type="match status" value="1"/>
</dbReference>
<dbReference type="AlphaFoldDB" id="A0A918JER9"/>
<keyword evidence="4" id="KW-1185">Reference proteome</keyword>
<gene>
    <name evidence="3" type="ORF">GCM10011450_00940</name>
</gene>
<evidence type="ECO:0000259" key="2">
    <source>
        <dbReference type="Pfam" id="PF10099"/>
    </source>
</evidence>
<keyword evidence="3" id="KW-0240">DNA-directed RNA polymerase</keyword>
<dbReference type="PANTHER" id="PTHR37461">
    <property type="entry name" value="ANTI-SIGMA-K FACTOR RSKA"/>
    <property type="match status" value="1"/>
</dbReference>
<dbReference type="InterPro" id="IPR051474">
    <property type="entry name" value="Anti-sigma-K/W_factor"/>
</dbReference>
<evidence type="ECO:0000313" key="4">
    <source>
        <dbReference type="Proteomes" id="UP000608345"/>
    </source>
</evidence>
<name>A0A918JER9_9BURK</name>
<organism evidence="3 4">
    <name type="scientific">Advenella faeciporci</name>
    <dbReference type="NCBI Taxonomy" id="797535"/>
    <lineage>
        <taxon>Bacteria</taxon>
        <taxon>Pseudomonadati</taxon>
        <taxon>Pseudomonadota</taxon>
        <taxon>Betaproteobacteria</taxon>
        <taxon>Burkholderiales</taxon>
        <taxon>Alcaligenaceae</taxon>
    </lineage>
</organism>
<comment type="caution">
    <text evidence="3">The sequence shown here is derived from an EMBL/GenBank/DDBJ whole genome shotgun (WGS) entry which is preliminary data.</text>
</comment>
<evidence type="ECO:0000313" key="3">
    <source>
        <dbReference type="EMBL" id="GGW75403.1"/>
    </source>
</evidence>
<proteinExistence type="predicted"/>
<dbReference type="GO" id="GO:0016989">
    <property type="term" value="F:sigma factor antagonist activity"/>
    <property type="evidence" value="ECO:0007669"/>
    <property type="project" value="TreeGrafter"/>
</dbReference>
<dbReference type="GO" id="GO:0005886">
    <property type="term" value="C:plasma membrane"/>
    <property type="evidence" value="ECO:0007669"/>
    <property type="project" value="InterPro"/>
</dbReference>
<keyword evidence="3" id="KW-0804">Transcription</keyword>
<dbReference type="EMBL" id="BMYS01000001">
    <property type="protein sequence ID" value="GGW75403.1"/>
    <property type="molecule type" value="Genomic_DNA"/>
</dbReference>
<reference evidence="3" key="2">
    <citation type="submission" date="2020-09" db="EMBL/GenBank/DDBJ databases">
        <authorList>
            <person name="Sun Q."/>
            <person name="Kim S."/>
        </authorList>
    </citation>
    <scope>NUCLEOTIDE SEQUENCE</scope>
    <source>
        <strain evidence="3">KCTC 23732</strain>
    </source>
</reference>
<keyword evidence="1" id="KW-0472">Membrane</keyword>
<dbReference type="GO" id="GO:0000428">
    <property type="term" value="C:DNA-directed RNA polymerase complex"/>
    <property type="evidence" value="ECO:0007669"/>
    <property type="project" value="UniProtKB-KW"/>
</dbReference>
<accession>A0A918JER9</accession>
<dbReference type="Pfam" id="PF10099">
    <property type="entry name" value="RskA_C"/>
    <property type="match status" value="1"/>
</dbReference>
<evidence type="ECO:0000256" key="1">
    <source>
        <dbReference type="SAM" id="Phobius"/>
    </source>
</evidence>
<protein>
    <submittedName>
        <fullName evidence="3">DNA-directed RNA polymerase sigma-70 factor</fullName>
    </submittedName>
</protein>
<reference evidence="3" key="1">
    <citation type="journal article" date="2014" name="Int. J. Syst. Evol. Microbiol.">
        <title>Complete genome sequence of Corynebacterium casei LMG S-19264T (=DSM 44701T), isolated from a smear-ripened cheese.</title>
        <authorList>
            <consortium name="US DOE Joint Genome Institute (JGI-PGF)"/>
            <person name="Walter F."/>
            <person name="Albersmeier A."/>
            <person name="Kalinowski J."/>
            <person name="Ruckert C."/>
        </authorList>
    </citation>
    <scope>NUCLEOTIDE SEQUENCE</scope>
    <source>
        <strain evidence="3">KCTC 23732</strain>
    </source>
</reference>
<dbReference type="RefSeq" id="WP_189383478.1">
    <property type="nucleotide sequence ID" value="NZ_BAABFY010000010.1"/>
</dbReference>
<dbReference type="InterPro" id="IPR018764">
    <property type="entry name" value="RskA_C"/>
</dbReference>
<keyword evidence="1" id="KW-0812">Transmembrane</keyword>